<comment type="caution">
    <text evidence="5">The sequence shown here is derived from an EMBL/GenBank/DDBJ whole genome shotgun (WGS) entry which is preliminary data.</text>
</comment>
<dbReference type="InterPro" id="IPR022241">
    <property type="entry name" value="iRhom1_2_N"/>
</dbReference>
<name>A0AAN8QSW0_9TELE</name>
<dbReference type="InterPro" id="IPR051512">
    <property type="entry name" value="Inactive_Rhomboid"/>
</dbReference>
<sequence>MQSQEGEEPSPNSSQSDSRLKSKKPPSLVIAIPAPEEEERTETVKQPLRSSLKKSESLQQASPLSDSGTDGGGGHSAGDRRAAFYRQTSLSQSIRKGTAQATAQAAGWFGVGENCETEQQLWQKKSLRHCSQRYGKLKAQYREPELPVSMDQGLDSPAANKMPKVGYRTHTYIWRPL</sequence>
<proteinExistence type="inferred from homology"/>
<evidence type="ECO:0000256" key="3">
    <source>
        <dbReference type="SAM" id="MobiDB-lite"/>
    </source>
</evidence>
<feature type="non-terminal residue" evidence="5">
    <location>
        <position position="177"/>
    </location>
</feature>
<gene>
    <name evidence="5" type="ORF">J4Q44_G00284650</name>
</gene>
<organism evidence="5 6">
    <name type="scientific">Coregonus suidteri</name>
    <dbReference type="NCBI Taxonomy" id="861788"/>
    <lineage>
        <taxon>Eukaryota</taxon>
        <taxon>Metazoa</taxon>
        <taxon>Chordata</taxon>
        <taxon>Craniata</taxon>
        <taxon>Vertebrata</taxon>
        <taxon>Euteleostomi</taxon>
        <taxon>Actinopterygii</taxon>
        <taxon>Neopterygii</taxon>
        <taxon>Teleostei</taxon>
        <taxon>Protacanthopterygii</taxon>
        <taxon>Salmoniformes</taxon>
        <taxon>Salmonidae</taxon>
        <taxon>Coregoninae</taxon>
        <taxon>Coregonus</taxon>
    </lineage>
</organism>
<feature type="domain" description="Inactive rhomboid protein 1/2 N-terminal" evidence="4">
    <location>
        <begin position="111"/>
        <end position="165"/>
    </location>
</feature>
<comment type="similarity">
    <text evidence="1 2">Belongs to the peptidase S54 family.</text>
</comment>
<dbReference type="GO" id="GO:0042058">
    <property type="term" value="P:regulation of epidermal growth factor receptor signaling pathway"/>
    <property type="evidence" value="ECO:0007669"/>
    <property type="project" value="UniProtKB-UniRule"/>
</dbReference>
<reference evidence="5 6" key="1">
    <citation type="submission" date="2021-04" db="EMBL/GenBank/DDBJ databases">
        <authorList>
            <person name="De Guttry C."/>
            <person name="Zahm M."/>
            <person name="Klopp C."/>
            <person name="Cabau C."/>
            <person name="Louis A."/>
            <person name="Berthelot C."/>
            <person name="Parey E."/>
            <person name="Roest Crollius H."/>
            <person name="Montfort J."/>
            <person name="Robinson-Rechavi M."/>
            <person name="Bucao C."/>
            <person name="Bouchez O."/>
            <person name="Gislard M."/>
            <person name="Lluch J."/>
            <person name="Milhes M."/>
            <person name="Lampietro C."/>
            <person name="Lopez Roques C."/>
            <person name="Donnadieu C."/>
            <person name="Braasch I."/>
            <person name="Desvignes T."/>
            <person name="Postlethwait J."/>
            <person name="Bobe J."/>
            <person name="Wedekind C."/>
            <person name="Guiguen Y."/>
        </authorList>
    </citation>
    <scope>NUCLEOTIDE SEQUENCE [LARGE SCALE GENOMIC DNA]</scope>
    <source>
        <strain evidence="5">Cs_M1</strain>
        <tissue evidence="5">Blood</tissue>
    </source>
</reference>
<feature type="region of interest" description="Disordered" evidence="3">
    <location>
        <begin position="1"/>
        <end position="82"/>
    </location>
</feature>
<evidence type="ECO:0000313" key="5">
    <source>
        <dbReference type="EMBL" id="KAK6300367.1"/>
    </source>
</evidence>
<protein>
    <recommendedName>
        <fullName evidence="2">Inactive rhomboid protein</fullName>
        <shortName evidence="2">iRhom</shortName>
    </recommendedName>
    <alternativeName>
        <fullName evidence="2">Rhomboid family member</fullName>
    </alternativeName>
    <alternativeName>
        <fullName evidence="2">Rhomboid veinlet-like protein</fullName>
    </alternativeName>
</protein>
<keyword evidence="6" id="KW-1185">Reference proteome</keyword>
<evidence type="ECO:0000313" key="6">
    <source>
        <dbReference type="Proteomes" id="UP001356427"/>
    </source>
</evidence>
<dbReference type="EMBL" id="JAGTTL010000027">
    <property type="protein sequence ID" value="KAK6300367.1"/>
    <property type="molecule type" value="Genomic_DNA"/>
</dbReference>
<comment type="subcellular location">
    <subcellularLocation>
        <location evidence="2">Endoplasmic reticulum membrane</location>
        <topology evidence="2">Multi-pass membrane protein</topology>
    </subcellularLocation>
</comment>
<dbReference type="AlphaFoldDB" id="A0AAN8QSW0"/>
<dbReference type="Proteomes" id="UP001356427">
    <property type="component" value="Unassembled WGS sequence"/>
</dbReference>
<keyword evidence="2" id="KW-0256">Endoplasmic reticulum</keyword>
<dbReference type="Pfam" id="PF12595">
    <property type="entry name" value="iRhom1-2_N"/>
    <property type="match status" value="1"/>
</dbReference>
<dbReference type="PANTHER" id="PTHR45965">
    <property type="entry name" value="INACTIVE RHOMBOID PROTEIN"/>
    <property type="match status" value="1"/>
</dbReference>
<dbReference type="GO" id="GO:0050709">
    <property type="term" value="P:negative regulation of protein secretion"/>
    <property type="evidence" value="ECO:0007669"/>
    <property type="project" value="UniProtKB-UniRule"/>
</dbReference>
<comment type="function">
    <text evidence="2">Regulates ADAM17 protease, a sheddase of the epidermal growth factor (EGF) receptor ligands and TNF, thereby plays a role in sleep, cell survival, proliferation, migration and inflammation. Does not exhibit any protease activity on its own.</text>
</comment>
<evidence type="ECO:0000259" key="4">
    <source>
        <dbReference type="Pfam" id="PF12595"/>
    </source>
</evidence>
<dbReference type="PANTHER" id="PTHR45965:SF2">
    <property type="entry name" value="INACTIVE RHOMBOID PROTEIN 2"/>
    <property type="match status" value="1"/>
</dbReference>
<evidence type="ECO:0000256" key="1">
    <source>
        <dbReference type="ARBA" id="ARBA00009045"/>
    </source>
</evidence>
<evidence type="ECO:0000256" key="2">
    <source>
        <dbReference type="RuleBase" id="RU369051"/>
    </source>
</evidence>
<accession>A0AAN8QSW0</accession>
<dbReference type="GO" id="GO:0005789">
    <property type="term" value="C:endoplasmic reticulum membrane"/>
    <property type="evidence" value="ECO:0007669"/>
    <property type="project" value="UniProtKB-SubCell"/>
</dbReference>